<protein>
    <submittedName>
        <fullName evidence="1">Uncharacterized protein</fullName>
    </submittedName>
</protein>
<evidence type="ECO:0000313" key="1">
    <source>
        <dbReference type="EMBL" id="MDN3714082.1"/>
    </source>
</evidence>
<keyword evidence="2" id="KW-1185">Reference proteome</keyword>
<comment type="caution">
    <text evidence="1">The sequence shown here is derived from an EMBL/GenBank/DDBJ whole genome shotgun (WGS) entry which is preliminary data.</text>
</comment>
<name>A0ABT8DG93_9RHOB</name>
<dbReference type="Proteomes" id="UP001243846">
    <property type="component" value="Unassembled WGS sequence"/>
</dbReference>
<reference evidence="2" key="1">
    <citation type="journal article" date="2019" name="Int. J. Syst. Evol. Microbiol.">
        <title>The Global Catalogue of Microorganisms (GCM) 10K type strain sequencing project: providing services to taxonomists for standard genome sequencing and annotation.</title>
        <authorList>
            <consortium name="The Broad Institute Genomics Platform"/>
            <consortium name="The Broad Institute Genome Sequencing Center for Infectious Disease"/>
            <person name="Wu L."/>
            <person name="Ma J."/>
        </authorList>
    </citation>
    <scope>NUCLEOTIDE SEQUENCE [LARGE SCALE GENOMIC DNA]</scope>
    <source>
        <strain evidence="2">CECT 8482</strain>
    </source>
</reference>
<accession>A0ABT8DG93</accession>
<evidence type="ECO:0000313" key="2">
    <source>
        <dbReference type="Proteomes" id="UP001243846"/>
    </source>
</evidence>
<dbReference type="EMBL" id="JAUFRC010000003">
    <property type="protein sequence ID" value="MDN3714082.1"/>
    <property type="molecule type" value="Genomic_DNA"/>
</dbReference>
<proteinExistence type="predicted"/>
<sequence length="59" mass="6692">MRPEITGRAGLARLRDEFLAKGLERALSRLGNVNHFMNTGAHPDDEHSIFLSWLRFGRG</sequence>
<dbReference type="RefSeq" id="WP_377787935.1">
    <property type="nucleotide sequence ID" value="NZ_JBHUOC010000002.1"/>
</dbReference>
<organism evidence="1 2">
    <name type="scientific">Paracoccus cavernae</name>
    <dbReference type="NCBI Taxonomy" id="1571207"/>
    <lineage>
        <taxon>Bacteria</taxon>
        <taxon>Pseudomonadati</taxon>
        <taxon>Pseudomonadota</taxon>
        <taxon>Alphaproteobacteria</taxon>
        <taxon>Rhodobacterales</taxon>
        <taxon>Paracoccaceae</taxon>
        <taxon>Paracoccus</taxon>
    </lineage>
</organism>
<gene>
    <name evidence="1" type="ORF">QWZ10_24020</name>
</gene>